<evidence type="ECO:0000256" key="1">
    <source>
        <dbReference type="ARBA" id="ARBA00022741"/>
    </source>
</evidence>
<name>A0ABZ2M980_9BACT</name>
<protein>
    <submittedName>
        <fullName evidence="4">ATP-binding cassette domain-containing protein</fullName>
    </submittedName>
</protein>
<evidence type="ECO:0000313" key="4">
    <source>
        <dbReference type="EMBL" id="WXB19070.1"/>
    </source>
</evidence>
<keyword evidence="2 4" id="KW-0067">ATP-binding</keyword>
<dbReference type="PANTHER" id="PTHR43790">
    <property type="entry name" value="CARBOHYDRATE TRANSPORT ATP-BINDING PROTEIN MG119-RELATED"/>
    <property type="match status" value="1"/>
</dbReference>
<accession>A0ABZ2M980</accession>
<dbReference type="SMART" id="SM00382">
    <property type="entry name" value="AAA"/>
    <property type="match status" value="2"/>
</dbReference>
<organism evidence="4 5">
    <name type="scientific">Pendulispora albinea</name>
    <dbReference type="NCBI Taxonomy" id="2741071"/>
    <lineage>
        <taxon>Bacteria</taxon>
        <taxon>Pseudomonadati</taxon>
        <taxon>Myxococcota</taxon>
        <taxon>Myxococcia</taxon>
        <taxon>Myxococcales</taxon>
        <taxon>Sorangiineae</taxon>
        <taxon>Pendulisporaceae</taxon>
        <taxon>Pendulispora</taxon>
    </lineage>
</organism>
<dbReference type="Proteomes" id="UP001370348">
    <property type="component" value="Chromosome"/>
</dbReference>
<dbReference type="InterPro" id="IPR050107">
    <property type="entry name" value="ABC_carbohydrate_import_ATPase"/>
</dbReference>
<dbReference type="SUPFAM" id="SSF52540">
    <property type="entry name" value="P-loop containing nucleoside triphosphate hydrolases"/>
    <property type="match status" value="2"/>
</dbReference>
<evidence type="ECO:0000259" key="3">
    <source>
        <dbReference type="PROSITE" id="PS50893"/>
    </source>
</evidence>
<feature type="domain" description="ABC transporter" evidence="3">
    <location>
        <begin position="4"/>
        <end position="240"/>
    </location>
</feature>
<gene>
    <name evidence="4" type="ORF">LZC94_17750</name>
</gene>
<dbReference type="InterPro" id="IPR003593">
    <property type="entry name" value="AAA+_ATPase"/>
</dbReference>
<evidence type="ECO:0000256" key="2">
    <source>
        <dbReference type="ARBA" id="ARBA00022840"/>
    </source>
</evidence>
<dbReference type="PANTHER" id="PTHR43790:SF4">
    <property type="entry name" value="GUANOSINE IMPORT ATP-BINDING PROTEIN NUPO"/>
    <property type="match status" value="1"/>
</dbReference>
<evidence type="ECO:0000313" key="5">
    <source>
        <dbReference type="Proteomes" id="UP001370348"/>
    </source>
</evidence>
<dbReference type="CDD" id="cd03216">
    <property type="entry name" value="ABC_Carb_Monos_I"/>
    <property type="match status" value="1"/>
</dbReference>
<reference evidence="4 5" key="1">
    <citation type="submission" date="2021-12" db="EMBL/GenBank/DDBJ databases">
        <title>Discovery of the Pendulisporaceae a myxobacterial family with distinct sporulation behavior and unique specialized metabolism.</title>
        <authorList>
            <person name="Garcia R."/>
            <person name="Popoff A."/>
            <person name="Bader C.D."/>
            <person name="Loehr J."/>
            <person name="Walesch S."/>
            <person name="Walt C."/>
            <person name="Boldt J."/>
            <person name="Bunk B."/>
            <person name="Haeckl F.J.F.P.J."/>
            <person name="Gunesch A.P."/>
            <person name="Birkelbach J."/>
            <person name="Nuebel U."/>
            <person name="Pietschmann T."/>
            <person name="Bach T."/>
            <person name="Mueller R."/>
        </authorList>
    </citation>
    <scope>NUCLEOTIDE SEQUENCE [LARGE SCALE GENOMIC DNA]</scope>
    <source>
        <strain evidence="4 5">MSr11954</strain>
    </source>
</reference>
<dbReference type="InterPro" id="IPR003439">
    <property type="entry name" value="ABC_transporter-like_ATP-bd"/>
</dbReference>
<dbReference type="InterPro" id="IPR027417">
    <property type="entry name" value="P-loop_NTPase"/>
</dbReference>
<dbReference type="Gene3D" id="3.40.50.300">
    <property type="entry name" value="P-loop containing nucleotide triphosphate hydrolases"/>
    <property type="match status" value="2"/>
</dbReference>
<dbReference type="GO" id="GO:0005524">
    <property type="term" value="F:ATP binding"/>
    <property type="evidence" value="ECO:0007669"/>
    <property type="project" value="UniProtKB-KW"/>
</dbReference>
<keyword evidence="5" id="KW-1185">Reference proteome</keyword>
<dbReference type="EMBL" id="CP089984">
    <property type="protein sequence ID" value="WXB19070.1"/>
    <property type="molecule type" value="Genomic_DNA"/>
</dbReference>
<sequence>MQALRVAGLRKDYGGTTAVSGVDVSFETGEVHAVVGENGAGKSTLLRMAAGIVRPDAGAVYIEDRRLDPHTPGEAIRRGVGMVQQHFALIPVFTVLENMVLGAEPVASLGRLDLARARARAKKLLEELGSTLSLDAPVESLGVGDRQRIEIARILYRKARILVLDEPTAVLTPSEADALYASLRRLAAGGAAVIVVTHKIDEVVAYADTVTVMRRGTWIETRPVVREPSERAAEVSRLARAIMGSDPSPWDPRSQRALGGPALVLKGVSLGRVLRDVGLEVRSAEIVGIAGVEGSGQRELLQVITGAVRPDQGTVWSKTKVAVVHEDRHREGLVLDADVRENLLLGELRRFSILGWLRQRALDLEARARSSRTRIEPSRIDVPARALSGGNQQKIVTSRALVRLTQGSSVLVLAHPTRGVDIASARSIHEQIVDVATRRRAAVLIISSDLQELRALAGRILVMARGRITADLPPGATDAELGERMLAAPVEMSA</sequence>
<proteinExistence type="predicted"/>
<dbReference type="RefSeq" id="WP_394828693.1">
    <property type="nucleotide sequence ID" value="NZ_CP089984.1"/>
</dbReference>
<dbReference type="PROSITE" id="PS50893">
    <property type="entry name" value="ABC_TRANSPORTER_2"/>
    <property type="match status" value="2"/>
</dbReference>
<feature type="domain" description="ABC transporter" evidence="3">
    <location>
        <begin position="258"/>
        <end position="490"/>
    </location>
</feature>
<dbReference type="Pfam" id="PF00005">
    <property type="entry name" value="ABC_tran"/>
    <property type="match status" value="2"/>
</dbReference>
<dbReference type="CDD" id="cd03215">
    <property type="entry name" value="ABC_Carb_Monos_II"/>
    <property type="match status" value="1"/>
</dbReference>
<keyword evidence="1" id="KW-0547">Nucleotide-binding</keyword>